<dbReference type="EMBL" id="QVQA01000216">
    <property type="protein sequence ID" value="KAF5093644.1"/>
    <property type="molecule type" value="Genomic_DNA"/>
</dbReference>
<accession>A0ACB6UZW4</accession>
<organism evidence="1 2">
    <name type="scientific">Geotrichum galactomycetum</name>
    <dbReference type="NCBI Taxonomy" id="27317"/>
    <lineage>
        <taxon>Eukaryota</taxon>
        <taxon>Fungi</taxon>
        <taxon>Dikarya</taxon>
        <taxon>Ascomycota</taxon>
        <taxon>Saccharomycotina</taxon>
        <taxon>Dipodascomycetes</taxon>
        <taxon>Dipodascales</taxon>
        <taxon>Dipodascaceae</taxon>
        <taxon>Geotrichum</taxon>
    </lineage>
</organism>
<evidence type="ECO:0000313" key="2">
    <source>
        <dbReference type="Proteomes" id="UP000744676"/>
    </source>
</evidence>
<name>A0ACB6UZW4_9ASCO</name>
<comment type="caution">
    <text evidence="1">The sequence shown here is derived from an EMBL/GenBank/DDBJ whole genome shotgun (WGS) entry which is preliminary data.</text>
</comment>
<sequence length="103" mass="11038">MLNSRTFALLPDGAKIINIGRGKLIDTGALLDALRAGKVTGAALDVFESEPNVEPELLNRWDVLLTPHIASSTIETLQGAEQICVDNMVNAFYGDGLSVTRVN</sequence>
<evidence type="ECO:0000313" key="1">
    <source>
        <dbReference type="EMBL" id="KAF5093644.1"/>
    </source>
</evidence>
<protein>
    <submittedName>
        <fullName evidence="1">Uncharacterized protein</fullName>
    </submittedName>
</protein>
<dbReference type="Proteomes" id="UP000744676">
    <property type="component" value="Unassembled WGS sequence"/>
</dbReference>
<reference evidence="1 2" key="1">
    <citation type="journal article" date="2020" name="Front. Microbiol.">
        <title>Phenotypic and Genetic Characterization of the Cheese Ripening Yeast Geotrichum candidum.</title>
        <authorList>
            <person name="Perkins V."/>
            <person name="Vignola S."/>
            <person name="Lessard M.H."/>
            <person name="Plante P.L."/>
            <person name="Corbeil J."/>
            <person name="Dugat-Bony E."/>
            <person name="Frenette M."/>
            <person name="Labrie S."/>
        </authorList>
    </citation>
    <scope>NUCLEOTIDE SEQUENCE [LARGE SCALE GENOMIC DNA]</scope>
    <source>
        <strain evidence="1 2">LMA-1147</strain>
    </source>
</reference>
<keyword evidence="2" id="KW-1185">Reference proteome</keyword>
<gene>
    <name evidence="1" type="ORF">D0Z00_003940</name>
</gene>
<proteinExistence type="predicted"/>